<evidence type="ECO:0000256" key="1">
    <source>
        <dbReference type="ARBA" id="ARBA00022723"/>
    </source>
</evidence>
<proteinExistence type="predicted"/>
<dbReference type="InterPro" id="IPR006612">
    <property type="entry name" value="THAP_Znf"/>
</dbReference>
<dbReference type="PROSITE" id="PS50950">
    <property type="entry name" value="ZF_THAP"/>
    <property type="match status" value="1"/>
</dbReference>
<keyword evidence="1" id="KW-0479">Metal-binding</keyword>
<accession>A0A9J7M2M0</accession>
<dbReference type="Pfam" id="PF05485">
    <property type="entry name" value="THAP"/>
    <property type="match status" value="1"/>
</dbReference>
<gene>
    <name evidence="9" type="primary">LOC118427279</name>
</gene>
<dbReference type="PANTHER" id="PTHR46600:SF11">
    <property type="entry name" value="THAP DOMAIN-CONTAINING PROTEIN 10"/>
    <property type="match status" value="1"/>
</dbReference>
<dbReference type="GeneID" id="118427279"/>
<dbReference type="RefSeq" id="XP_035692858.1">
    <property type="nucleotide sequence ID" value="XM_035836965.1"/>
</dbReference>
<dbReference type="PANTHER" id="PTHR46600">
    <property type="entry name" value="THAP DOMAIN-CONTAINING"/>
    <property type="match status" value="1"/>
</dbReference>
<keyword evidence="3" id="KW-0862">Zinc</keyword>
<evidence type="ECO:0000256" key="3">
    <source>
        <dbReference type="ARBA" id="ARBA00022833"/>
    </source>
</evidence>
<feature type="region of interest" description="Disordered" evidence="6">
    <location>
        <begin position="114"/>
        <end position="146"/>
    </location>
</feature>
<dbReference type="InterPro" id="IPR026516">
    <property type="entry name" value="THAP1/10"/>
</dbReference>
<dbReference type="SMART" id="SM00980">
    <property type="entry name" value="THAP"/>
    <property type="match status" value="1"/>
</dbReference>
<evidence type="ECO:0000256" key="6">
    <source>
        <dbReference type="SAM" id="MobiDB-lite"/>
    </source>
</evidence>
<keyword evidence="8" id="KW-1185">Reference proteome</keyword>
<evidence type="ECO:0000259" key="7">
    <source>
        <dbReference type="PROSITE" id="PS50950"/>
    </source>
</evidence>
<evidence type="ECO:0000256" key="5">
    <source>
        <dbReference type="PROSITE-ProRule" id="PRU00309"/>
    </source>
</evidence>
<name>A0A9J7M2M0_BRAFL</name>
<feature type="compositionally biased region" description="Polar residues" evidence="6">
    <location>
        <begin position="118"/>
        <end position="128"/>
    </location>
</feature>
<dbReference type="GO" id="GO:0043565">
    <property type="term" value="F:sequence-specific DNA binding"/>
    <property type="evidence" value="ECO:0007669"/>
    <property type="project" value="InterPro"/>
</dbReference>
<sequence length="222" mass="24489">MPTSCCALNCTNRKDKGSRKKFFRIPAEPGRRAAWLRALKRSDFEQGKKNPTAAWTPRGHERVCSDHFISGNPSKDPADPDYVPSLFNLPTSASCNRSRNPVAKKDRYMRAAKRLRVSSENEAPPTSLNDEEMIADPPPESVETLRDPLPESVETLREQLTKVQEEKSLAVGHSFLSCEKAEAVSSSLSGGTSHCGFRRAFLIWTPCLGCEKSMSSALCGST</sequence>
<evidence type="ECO:0000256" key="2">
    <source>
        <dbReference type="ARBA" id="ARBA00022771"/>
    </source>
</evidence>
<evidence type="ECO:0000313" key="8">
    <source>
        <dbReference type="Proteomes" id="UP000001554"/>
    </source>
</evidence>
<keyword evidence="2 5" id="KW-0863">Zinc-finger</keyword>
<reference evidence="9" key="2">
    <citation type="submission" date="2025-08" db="UniProtKB">
        <authorList>
            <consortium name="RefSeq"/>
        </authorList>
    </citation>
    <scope>IDENTIFICATION</scope>
    <source>
        <strain evidence="9">S238N-H82</strain>
        <tissue evidence="9">Testes</tissue>
    </source>
</reference>
<dbReference type="Proteomes" id="UP000001554">
    <property type="component" value="Chromosome 12"/>
</dbReference>
<reference evidence="8" key="1">
    <citation type="journal article" date="2020" name="Nat. Ecol. Evol.">
        <title>Deeply conserved synteny resolves early events in vertebrate evolution.</title>
        <authorList>
            <person name="Simakov O."/>
            <person name="Marletaz F."/>
            <person name="Yue J.X."/>
            <person name="O'Connell B."/>
            <person name="Jenkins J."/>
            <person name="Brandt A."/>
            <person name="Calef R."/>
            <person name="Tung C.H."/>
            <person name="Huang T.K."/>
            <person name="Schmutz J."/>
            <person name="Satoh N."/>
            <person name="Yu J.K."/>
            <person name="Putnam N.H."/>
            <person name="Green R.E."/>
            <person name="Rokhsar D.S."/>
        </authorList>
    </citation>
    <scope>NUCLEOTIDE SEQUENCE [LARGE SCALE GENOMIC DNA]</scope>
    <source>
        <strain evidence="8">S238N-H82</strain>
    </source>
</reference>
<feature type="domain" description="THAP-type" evidence="7">
    <location>
        <begin position="1"/>
        <end position="87"/>
    </location>
</feature>
<protein>
    <submittedName>
        <fullName evidence="9">THAP domain-containing protein 11-like isoform X1</fullName>
    </submittedName>
</protein>
<evidence type="ECO:0000313" key="9">
    <source>
        <dbReference type="RefSeq" id="XP_035692858.1"/>
    </source>
</evidence>
<dbReference type="SUPFAM" id="SSF57716">
    <property type="entry name" value="Glucocorticoid receptor-like (DNA-binding domain)"/>
    <property type="match status" value="1"/>
</dbReference>
<dbReference type="GO" id="GO:0008270">
    <property type="term" value="F:zinc ion binding"/>
    <property type="evidence" value="ECO:0007669"/>
    <property type="project" value="UniProtKB-KW"/>
</dbReference>
<dbReference type="KEGG" id="bfo:118427279"/>
<organism evidence="8 9">
    <name type="scientific">Branchiostoma floridae</name>
    <name type="common">Florida lancelet</name>
    <name type="synonym">Amphioxus</name>
    <dbReference type="NCBI Taxonomy" id="7739"/>
    <lineage>
        <taxon>Eukaryota</taxon>
        <taxon>Metazoa</taxon>
        <taxon>Chordata</taxon>
        <taxon>Cephalochordata</taxon>
        <taxon>Leptocardii</taxon>
        <taxon>Amphioxiformes</taxon>
        <taxon>Branchiostomatidae</taxon>
        <taxon>Branchiostoma</taxon>
    </lineage>
</organism>
<dbReference type="AlphaFoldDB" id="A0A9J7M2M0"/>
<evidence type="ECO:0000256" key="4">
    <source>
        <dbReference type="ARBA" id="ARBA00023125"/>
    </source>
</evidence>
<keyword evidence="4 5" id="KW-0238">DNA-binding</keyword>